<reference evidence="3" key="1">
    <citation type="submission" date="2016-06" db="EMBL/GenBank/DDBJ databases">
        <title>Draft Genome sequence of the fungus Inonotus baumii.</title>
        <authorList>
            <person name="Zhu H."/>
            <person name="Lin W."/>
        </authorList>
    </citation>
    <scope>NUCLEOTIDE SEQUENCE</scope>
    <source>
        <strain evidence="3">821</strain>
    </source>
</reference>
<protein>
    <recommendedName>
        <fullName evidence="1">Kinetochore protein Spc24</fullName>
    </recommendedName>
</protein>
<dbReference type="Pfam" id="PF08286">
    <property type="entry name" value="Spc24"/>
    <property type="match status" value="1"/>
</dbReference>
<dbReference type="GO" id="GO:0005634">
    <property type="term" value="C:nucleus"/>
    <property type="evidence" value="ECO:0007669"/>
    <property type="project" value="UniProtKB-SubCell"/>
</dbReference>
<feature type="coiled-coil region" evidence="2">
    <location>
        <begin position="121"/>
        <end position="148"/>
    </location>
</feature>
<name>A0A9Q5I460_SANBA</name>
<organism evidence="3 4">
    <name type="scientific">Sanghuangporus baumii</name>
    <name type="common">Phellinus baumii</name>
    <dbReference type="NCBI Taxonomy" id="108892"/>
    <lineage>
        <taxon>Eukaryota</taxon>
        <taxon>Fungi</taxon>
        <taxon>Dikarya</taxon>
        <taxon>Basidiomycota</taxon>
        <taxon>Agaricomycotina</taxon>
        <taxon>Agaricomycetes</taxon>
        <taxon>Hymenochaetales</taxon>
        <taxon>Hymenochaetaceae</taxon>
        <taxon>Sanghuangporus</taxon>
    </lineage>
</organism>
<comment type="similarity">
    <text evidence="1">Belongs to the SPC24 family.</text>
</comment>
<comment type="subunit">
    <text evidence="1">Component of the NDC80 complex.</text>
</comment>
<proteinExistence type="inferred from homology"/>
<keyword evidence="1" id="KW-0498">Mitosis</keyword>
<keyword evidence="1" id="KW-0132">Cell division</keyword>
<keyword evidence="4" id="KW-1185">Reference proteome</keyword>
<dbReference type="AlphaFoldDB" id="A0A9Q5I460"/>
<dbReference type="EMBL" id="LNZH02000090">
    <property type="protein sequence ID" value="OCB91418.1"/>
    <property type="molecule type" value="Genomic_DNA"/>
</dbReference>
<keyword evidence="1" id="KW-0137">Centromere</keyword>
<dbReference type="CDD" id="cd11565">
    <property type="entry name" value="RWD_Spc24"/>
    <property type="match status" value="1"/>
</dbReference>
<dbReference type="InterPro" id="IPR013252">
    <property type="entry name" value="Ndc80_Spc24"/>
</dbReference>
<sequence>MADSMQDAIKVLQSMSPIFDPTDDYLSIYSSKVLQSMSPIFDPTDDYLSIVSAEEQMGNVAARRQKELDDLIRCLVAADLLRTLDAARASCTRPPTVPSAEAHAEALNALDATRLGFMKRINAAESSLAEKEAALARLREECSKLEASDPASEHELDASTLKLTFIRGLGFTPVTDKNGRVQKVLVRSQSGEVHSISLDGLKTNEEYANLLWSLASS</sequence>
<keyword evidence="1" id="KW-0158">Chromosome</keyword>
<gene>
    <name evidence="3" type="ORF">A7U60_g1372</name>
</gene>
<keyword evidence="1" id="KW-0131">Cell cycle</keyword>
<dbReference type="GO" id="GO:0051301">
    <property type="term" value="P:cell division"/>
    <property type="evidence" value="ECO:0007669"/>
    <property type="project" value="UniProtKB-UniRule"/>
</dbReference>
<comment type="caution">
    <text evidence="3">The sequence shown here is derived from an EMBL/GenBank/DDBJ whole genome shotgun (WGS) entry which is preliminary data.</text>
</comment>
<accession>A0A9Q5I460</accession>
<keyword evidence="1" id="KW-0539">Nucleus</keyword>
<evidence type="ECO:0000313" key="3">
    <source>
        <dbReference type="EMBL" id="OCB91418.1"/>
    </source>
</evidence>
<keyword evidence="2" id="KW-0175">Coiled coil</keyword>
<comment type="subcellular location">
    <subcellularLocation>
        <location evidence="1">Nucleus</location>
    </subcellularLocation>
    <subcellularLocation>
        <location evidence="1">Chromosome</location>
        <location evidence="1">Centromere</location>
        <location evidence="1">Kinetochore</location>
    </subcellularLocation>
</comment>
<dbReference type="Proteomes" id="UP000757232">
    <property type="component" value="Unassembled WGS sequence"/>
</dbReference>
<evidence type="ECO:0000313" key="4">
    <source>
        <dbReference type="Proteomes" id="UP000757232"/>
    </source>
</evidence>
<evidence type="ECO:0000256" key="1">
    <source>
        <dbReference type="RuleBase" id="RU368011"/>
    </source>
</evidence>
<evidence type="ECO:0000256" key="2">
    <source>
        <dbReference type="SAM" id="Coils"/>
    </source>
</evidence>
<comment type="function">
    <text evidence="1">Acts as a component of the essential kinetochore-associated NDC80 complex, which is required for chromosome segregation and spindle checkpoint activity.</text>
</comment>
<dbReference type="GO" id="GO:0000776">
    <property type="term" value="C:kinetochore"/>
    <property type="evidence" value="ECO:0007669"/>
    <property type="project" value="UniProtKB-KW"/>
</dbReference>
<keyword evidence="1" id="KW-0995">Kinetochore</keyword>
<dbReference type="OrthoDB" id="3344830at2759"/>